<gene>
    <name evidence="2" type="ORF">Vau01_096640</name>
</gene>
<keyword evidence="3" id="KW-1185">Reference proteome</keyword>
<proteinExistence type="predicted"/>
<reference evidence="2" key="1">
    <citation type="submission" date="2021-01" db="EMBL/GenBank/DDBJ databases">
        <title>Whole genome shotgun sequence of Virgisporangium aurantiacum NBRC 16421.</title>
        <authorList>
            <person name="Komaki H."/>
            <person name="Tamura T."/>
        </authorList>
    </citation>
    <scope>NUCLEOTIDE SEQUENCE</scope>
    <source>
        <strain evidence="2">NBRC 16421</strain>
    </source>
</reference>
<comment type="caution">
    <text evidence="2">The sequence shown here is derived from an EMBL/GenBank/DDBJ whole genome shotgun (WGS) entry which is preliminary data.</text>
</comment>
<protein>
    <submittedName>
        <fullName evidence="2">Uncharacterized protein</fullName>
    </submittedName>
</protein>
<dbReference type="AlphaFoldDB" id="A0A8J3ZG34"/>
<sequence length="104" mass="11582">MTDDRPTRANLSPMEVDRGHSQRMVEFEVQIGQARLSLEVVAVAMHSETVMAPSHRIPREICQYTAGCRPPLARRLRQRDQPQSPDAPTTPNSDMARSTPCQGG</sequence>
<dbReference type="Proteomes" id="UP000612585">
    <property type="component" value="Unassembled WGS sequence"/>
</dbReference>
<evidence type="ECO:0000313" key="3">
    <source>
        <dbReference type="Proteomes" id="UP000612585"/>
    </source>
</evidence>
<dbReference type="EMBL" id="BOPG01000075">
    <property type="protein sequence ID" value="GIJ62148.1"/>
    <property type="molecule type" value="Genomic_DNA"/>
</dbReference>
<evidence type="ECO:0000313" key="2">
    <source>
        <dbReference type="EMBL" id="GIJ62148.1"/>
    </source>
</evidence>
<feature type="compositionally biased region" description="Polar residues" evidence="1">
    <location>
        <begin position="81"/>
        <end position="104"/>
    </location>
</feature>
<organism evidence="2 3">
    <name type="scientific">Virgisporangium aurantiacum</name>
    <dbReference type="NCBI Taxonomy" id="175570"/>
    <lineage>
        <taxon>Bacteria</taxon>
        <taxon>Bacillati</taxon>
        <taxon>Actinomycetota</taxon>
        <taxon>Actinomycetes</taxon>
        <taxon>Micromonosporales</taxon>
        <taxon>Micromonosporaceae</taxon>
        <taxon>Virgisporangium</taxon>
    </lineage>
</organism>
<accession>A0A8J3ZG34</accession>
<evidence type="ECO:0000256" key="1">
    <source>
        <dbReference type="SAM" id="MobiDB-lite"/>
    </source>
</evidence>
<feature type="region of interest" description="Disordered" evidence="1">
    <location>
        <begin position="72"/>
        <end position="104"/>
    </location>
</feature>
<name>A0A8J3ZG34_9ACTN</name>